<protein>
    <submittedName>
        <fullName evidence="1">Uncharacterized protein</fullName>
    </submittedName>
</protein>
<keyword evidence="2" id="KW-1185">Reference proteome</keyword>
<comment type="caution">
    <text evidence="1">The sequence shown here is derived from an EMBL/GenBank/DDBJ whole genome shotgun (WGS) entry which is preliminary data.</text>
</comment>
<name>A0ACC5WB10_PANGG</name>
<organism evidence="1 2">
    <name type="scientific">Pangasianodon gigas</name>
    <name type="common">Mekong giant catfish</name>
    <name type="synonym">Pangasius gigas</name>
    <dbReference type="NCBI Taxonomy" id="30993"/>
    <lineage>
        <taxon>Eukaryota</taxon>
        <taxon>Metazoa</taxon>
        <taxon>Chordata</taxon>
        <taxon>Craniata</taxon>
        <taxon>Vertebrata</taxon>
        <taxon>Euteleostomi</taxon>
        <taxon>Actinopterygii</taxon>
        <taxon>Neopterygii</taxon>
        <taxon>Teleostei</taxon>
        <taxon>Ostariophysi</taxon>
        <taxon>Siluriformes</taxon>
        <taxon>Pangasiidae</taxon>
        <taxon>Pangasianodon</taxon>
    </lineage>
</organism>
<dbReference type="Proteomes" id="UP000829447">
    <property type="component" value="Linkage Group LG3"/>
</dbReference>
<evidence type="ECO:0000313" key="2">
    <source>
        <dbReference type="Proteomes" id="UP000829447"/>
    </source>
</evidence>
<reference evidence="1 2" key="1">
    <citation type="journal article" date="2022" name="bioRxiv">
        <title>An ancient truncated duplication of the anti-Mullerian hormone receptor type 2 gene is a potential conserved master sex determinant in the Pangasiidae catfish family.</title>
        <authorList>
            <person name="Wen M."/>
            <person name="Pan Q."/>
            <person name="Jouanno E."/>
            <person name="Montfort J."/>
            <person name="Zahm M."/>
            <person name="Cabau C."/>
            <person name="Klopp C."/>
            <person name="Iampietro C."/>
            <person name="Roques C."/>
            <person name="Bouchez O."/>
            <person name="Castinel A."/>
            <person name="Donnadieu C."/>
            <person name="Parrinello H."/>
            <person name="Poncet C."/>
            <person name="Belmonte E."/>
            <person name="Gautier V."/>
            <person name="Avarre J.-C."/>
            <person name="Dugue R."/>
            <person name="Gustiano R."/>
            <person name="Ha T.T.T."/>
            <person name="Campet M."/>
            <person name="Sriphairoj K."/>
            <person name="Ribolli J."/>
            <person name="de Almeida F.L."/>
            <person name="Desvignes T."/>
            <person name="Postlethwait J.H."/>
            <person name="Bucao C.F."/>
            <person name="Robinson-Rechavi M."/>
            <person name="Bobe J."/>
            <person name="Herpin A."/>
            <person name="Guiguen Y."/>
        </authorList>
    </citation>
    <scope>NUCLEOTIDE SEQUENCE [LARGE SCALE GENOMIC DNA]</scope>
    <source>
        <strain evidence="1">YG-Dec2019</strain>
    </source>
</reference>
<evidence type="ECO:0000313" key="1">
    <source>
        <dbReference type="EMBL" id="MCI4375994.1"/>
    </source>
</evidence>
<sequence length="422" mass="49044">MLRISGRSRASEIAAQMSAVRRRSVAASQEPRTARAGVMSCRDSERVLLLQEEVRSLSQELAQCQADKEFVWSLWKRLQAANPDLTQAVSLVVEREKQKAEAKDRKVLEILQAKDYKIQELDKAVIPDRGSVTNEKQKAEAKDRKVLEILQAKDYKIQELDKEVTSQRQEVSRLLQQQRVEEEHHVKKELVELQHTLSDTTQRLQECDDGWRRRLEEQQEQSRKQEETNNAKLKECDDGWRRRLEEQQERSRKQEETNNAKLKECDDGWRRRLEEQQEQSRKQEETNNARLREVQEELVKVQAVSSSLSVQLSSVQQKLSEREQHLQKLRGELQDLQSLYVQSVAHAGEQAELIQQLEGLNMDTQQILQSQERVHTTHTASYHKHLVGATADSLLCININLCLPNTHRSFVSQLLLNPRTSK</sequence>
<gene>
    <name evidence="1" type="ORF">PGIGA_G00182940</name>
</gene>
<dbReference type="EMBL" id="CM040456">
    <property type="protein sequence ID" value="MCI4375994.1"/>
    <property type="molecule type" value="Genomic_DNA"/>
</dbReference>
<proteinExistence type="predicted"/>
<accession>A0ACC5WB10</accession>